<gene>
    <name evidence="3" type="ORF">SAMN06297358_1588</name>
</gene>
<accession>A0A285ZXU4</accession>
<name>A0A285ZXU4_9SPHI</name>
<dbReference type="PANTHER" id="PTHR42208:SF1">
    <property type="entry name" value="HEAVY METAL TRANSPORTER"/>
    <property type="match status" value="1"/>
</dbReference>
<evidence type="ECO:0000259" key="2">
    <source>
        <dbReference type="Pfam" id="PF13386"/>
    </source>
</evidence>
<protein>
    <recommendedName>
        <fullName evidence="2">Urease accessory protein UreH-like transmembrane domain-containing protein</fullName>
    </recommendedName>
</protein>
<dbReference type="OrthoDB" id="594443at2"/>
<feature type="transmembrane region" description="Helical" evidence="1">
    <location>
        <begin position="157"/>
        <end position="181"/>
    </location>
</feature>
<keyword evidence="1" id="KW-0812">Transmembrane</keyword>
<feature type="transmembrane region" description="Helical" evidence="1">
    <location>
        <begin position="124"/>
        <end position="145"/>
    </location>
</feature>
<evidence type="ECO:0000313" key="4">
    <source>
        <dbReference type="Proteomes" id="UP000219281"/>
    </source>
</evidence>
<organism evidence="3 4">
    <name type="scientific">Pedobacter xixiisoli</name>
    <dbReference type="NCBI Taxonomy" id="1476464"/>
    <lineage>
        <taxon>Bacteria</taxon>
        <taxon>Pseudomonadati</taxon>
        <taxon>Bacteroidota</taxon>
        <taxon>Sphingobacteriia</taxon>
        <taxon>Sphingobacteriales</taxon>
        <taxon>Sphingobacteriaceae</taxon>
        <taxon>Pedobacter</taxon>
    </lineage>
</organism>
<reference evidence="4" key="1">
    <citation type="submission" date="2017-09" db="EMBL/GenBank/DDBJ databases">
        <authorList>
            <person name="Varghese N."/>
            <person name="Submissions S."/>
        </authorList>
    </citation>
    <scope>NUCLEOTIDE SEQUENCE [LARGE SCALE GENOMIC DNA]</scope>
    <source>
        <strain evidence="4">CGMCC 1.12803</strain>
    </source>
</reference>
<keyword evidence="1" id="KW-0472">Membrane</keyword>
<dbReference type="PANTHER" id="PTHR42208">
    <property type="entry name" value="HEAVY METAL TRANSPORTER-RELATED"/>
    <property type="match status" value="1"/>
</dbReference>
<dbReference type="EMBL" id="OCMT01000002">
    <property type="protein sequence ID" value="SOD14465.1"/>
    <property type="molecule type" value="Genomic_DNA"/>
</dbReference>
<evidence type="ECO:0000256" key="1">
    <source>
        <dbReference type="SAM" id="Phobius"/>
    </source>
</evidence>
<evidence type="ECO:0000313" key="3">
    <source>
        <dbReference type="EMBL" id="SOD14465.1"/>
    </source>
</evidence>
<proteinExistence type="predicted"/>
<feature type="transmembrane region" description="Helical" evidence="1">
    <location>
        <begin position="51"/>
        <end position="71"/>
    </location>
</feature>
<feature type="domain" description="Urease accessory protein UreH-like transmembrane" evidence="2">
    <location>
        <begin position="7"/>
        <end position="203"/>
    </location>
</feature>
<dbReference type="InterPro" id="IPR039447">
    <property type="entry name" value="UreH-like_TM_dom"/>
</dbReference>
<dbReference type="Proteomes" id="UP000219281">
    <property type="component" value="Unassembled WGS sequence"/>
</dbReference>
<feature type="transmembrane region" description="Helical" evidence="1">
    <location>
        <begin position="77"/>
        <end position="98"/>
    </location>
</feature>
<keyword evidence="1" id="KW-1133">Transmembrane helix</keyword>
<sequence length="232" mass="25252">MSLMPLAFLMGFLGSVHCAVMCGPIVLGLPLDKKSSWHNVLQVLLYQFGRISIYALLGTLVGLLGNTFAVFAKQETLSLVIGVLLVLFTIAQLSGKYIKAFQKLQNKMVIPISKLMGKVFKLPYWGFFAGMLNGLIPCGMVYLALATALSSANSQSGASFMLLFGMGTTPLMLFISLGGVYLKKYFKFNSQKLIPWFALFIGALFILRSANLNIPFLSPHTHSAYGSAANCD</sequence>
<feature type="transmembrane region" description="Helical" evidence="1">
    <location>
        <begin position="193"/>
        <end position="210"/>
    </location>
</feature>
<dbReference type="Pfam" id="PF13386">
    <property type="entry name" value="DsbD_2"/>
    <property type="match status" value="1"/>
</dbReference>
<keyword evidence="4" id="KW-1185">Reference proteome</keyword>
<dbReference type="RefSeq" id="WP_097130669.1">
    <property type="nucleotide sequence ID" value="NZ_SSBV01000002.1"/>
</dbReference>
<feature type="transmembrane region" description="Helical" evidence="1">
    <location>
        <begin position="6"/>
        <end position="31"/>
    </location>
</feature>
<dbReference type="AlphaFoldDB" id="A0A285ZXU4"/>